<gene>
    <name evidence="2" type="ORF">LCGC14_0543890</name>
</gene>
<name>A0A0F9RS85_9ZZZZ</name>
<sequence length="157" mass="18040">MKFGYLRKTKWNPTFEWVSTSMECADKINSYHEDYPKYVEITNEALRVTVGSIIIPNWKLLAIHEAIFADKPFKGRWRDVGVIVGQHRPPHRENIADLMDELASSYTIASIGILEEWYKDFETIHPFEDGNGRVGGLIVAVHAHAMRPEMGWLAPNQ</sequence>
<accession>A0A0F9RS85</accession>
<dbReference type="SUPFAM" id="SSF140931">
    <property type="entry name" value="Fic-like"/>
    <property type="match status" value="1"/>
</dbReference>
<dbReference type="PROSITE" id="PS51459">
    <property type="entry name" value="FIDO"/>
    <property type="match status" value="1"/>
</dbReference>
<dbReference type="Gene3D" id="1.10.3290.10">
    <property type="entry name" value="Fido-like domain"/>
    <property type="match status" value="1"/>
</dbReference>
<organism evidence="2">
    <name type="scientific">marine sediment metagenome</name>
    <dbReference type="NCBI Taxonomy" id="412755"/>
    <lineage>
        <taxon>unclassified sequences</taxon>
        <taxon>metagenomes</taxon>
        <taxon>ecological metagenomes</taxon>
    </lineage>
</organism>
<evidence type="ECO:0000259" key="1">
    <source>
        <dbReference type="PROSITE" id="PS51459"/>
    </source>
</evidence>
<proteinExistence type="predicted"/>
<protein>
    <recommendedName>
        <fullName evidence="1">Fido domain-containing protein</fullName>
    </recommendedName>
</protein>
<reference evidence="2" key="1">
    <citation type="journal article" date="2015" name="Nature">
        <title>Complex archaea that bridge the gap between prokaryotes and eukaryotes.</title>
        <authorList>
            <person name="Spang A."/>
            <person name="Saw J.H."/>
            <person name="Jorgensen S.L."/>
            <person name="Zaremba-Niedzwiedzka K."/>
            <person name="Martijn J."/>
            <person name="Lind A.E."/>
            <person name="van Eijk R."/>
            <person name="Schleper C."/>
            <person name="Guy L."/>
            <person name="Ettema T.J."/>
        </authorList>
    </citation>
    <scope>NUCLEOTIDE SEQUENCE</scope>
</reference>
<dbReference type="InterPro" id="IPR036597">
    <property type="entry name" value="Fido-like_dom_sf"/>
</dbReference>
<dbReference type="PANTHER" id="PTHR13504:SF38">
    <property type="entry name" value="FIDO DOMAIN-CONTAINING PROTEIN"/>
    <property type="match status" value="1"/>
</dbReference>
<feature type="domain" description="Fido" evidence="1">
    <location>
        <begin position="55"/>
        <end position="157"/>
    </location>
</feature>
<dbReference type="InterPro" id="IPR040198">
    <property type="entry name" value="Fido_containing"/>
</dbReference>
<dbReference type="AlphaFoldDB" id="A0A0F9RS85"/>
<dbReference type="Pfam" id="PF02661">
    <property type="entry name" value="Fic"/>
    <property type="match status" value="1"/>
</dbReference>
<dbReference type="EMBL" id="LAZR01000732">
    <property type="protein sequence ID" value="KKN59290.1"/>
    <property type="molecule type" value="Genomic_DNA"/>
</dbReference>
<dbReference type="InterPro" id="IPR003812">
    <property type="entry name" value="Fido"/>
</dbReference>
<comment type="caution">
    <text evidence="2">The sequence shown here is derived from an EMBL/GenBank/DDBJ whole genome shotgun (WGS) entry which is preliminary data.</text>
</comment>
<evidence type="ECO:0000313" key="2">
    <source>
        <dbReference type="EMBL" id="KKN59290.1"/>
    </source>
</evidence>
<dbReference type="PANTHER" id="PTHR13504">
    <property type="entry name" value="FIDO DOMAIN-CONTAINING PROTEIN DDB_G0283145"/>
    <property type="match status" value="1"/>
</dbReference>